<evidence type="ECO:0000313" key="2">
    <source>
        <dbReference type="Proteomes" id="UP000265325"/>
    </source>
</evidence>
<dbReference type="OrthoDB" id="4290974at2"/>
<reference evidence="1 2" key="1">
    <citation type="submission" date="2015-05" db="EMBL/GenBank/DDBJ databases">
        <title>Draft Genome assembly of Streptomyces showdoensis.</title>
        <authorList>
            <person name="Thapa K.K."/>
            <person name="Metsa-Ketela M."/>
        </authorList>
    </citation>
    <scope>NUCLEOTIDE SEQUENCE [LARGE SCALE GENOMIC DNA]</scope>
    <source>
        <strain evidence="1 2">ATCC 15227</strain>
    </source>
</reference>
<dbReference type="Pfam" id="PF19730">
    <property type="entry name" value="DUF6221"/>
    <property type="match status" value="1"/>
</dbReference>
<keyword evidence="2" id="KW-1185">Reference proteome</keyword>
<dbReference type="EMBL" id="LAQS01000006">
    <property type="protein sequence ID" value="KKZ74818.1"/>
    <property type="molecule type" value="Genomic_DNA"/>
</dbReference>
<name>A0A2P2GTJ4_STREW</name>
<organism evidence="1 2">
    <name type="scientific">Streptomyces showdoensis</name>
    <dbReference type="NCBI Taxonomy" id="68268"/>
    <lineage>
        <taxon>Bacteria</taxon>
        <taxon>Bacillati</taxon>
        <taxon>Actinomycetota</taxon>
        <taxon>Actinomycetes</taxon>
        <taxon>Kitasatosporales</taxon>
        <taxon>Streptomycetaceae</taxon>
        <taxon>Streptomyces</taxon>
    </lineage>
</organism>
<proteinExistence type="predicted"/>
<gene>
    <name evidence="1" type="ORF">VO63_05015</name>
</gene>
<dbReference type="AlphaFoldDB" id="A0A2P2GTJ4"/>
<dbReference type="Proteomes" id="UP000265325">
    <property type="component" value="Unassembled WGS sequence"/>
</dbReference>
<protein>
    <submittedName>
        <fullName evidence="1">Uncharacterized protein</fullName>
    </submittedName>
</protein>
<comment type="caution">
    <text evidence="1">The sequence shown here is derived from an EMBL/GenBank/DDBJ whole genome shotgun (WGS) entry which is preliminary data.</text>
</comment>
<sequence length="119" mass="13233">MDLVEFLNARYSEEAAPVAMPAWHEPWCLAPTGGTCFYCGEQEDPTNVDYLPQSPKTLADIDAKRRIVELHGPADFEYSDEAVCSTCDRGGPLPYPCPTLRLLALPYAGHADFDEAWRP</sequence>
<dbReference type="InterPro" id="IPR046193">
    <property type="entry name" value="DUF6221"/>
</dbReference>
<evidence type="ECO:0000313" key="1">
    <source>
        <dbReference type="EMBL" id="KKZ74818.1"/>
    </source>
</evidence>
<dbReference type="RefSeq" id="WP_046906318.1">
    <property type="nucleotide sequence ID" value="NZ_BAAAXG010000026.1"/>
</dbReference>
<accession>A0A2P2GTJ4</accession>